<proteinExistence type="predicted"/>
<evidence type="ECO:0000313" key="2">
    <source>
        <dbReference type="Proteomes" id="UP000232722"/>
    </source>
</evidence>
<sequence length="309" mass="36310">MNWFRLTAEDYGKTPYMVQLIETSREKITEIIQAEFNRKGSQLKTRIVVYCTRTVEGEISITYIDKSAGEIDADIEMFLNNGSGWKLLRIELIYIEFYKYEWEIGGSYIATPESFANKKATINLTIELREMIYLCLQYALAEYFLHLENNGVVKNLQNLNKFRPYLYRVNLKGIPMSTFICLRVFEKIKKQNPKININVWEWAIPNTWSWCYGMDNTPQKVTLPKANGFPYVIKVDFESKQKKTDGVYAKNCWTKMSFLYTIHWIDTGEIWGSCIYRGPNATEEFVKRMDIEVKRINKIFANPIMANKN</sequence>
<dbReference type="AlphaFoldDB" id="A0A2N0P5D3"/>
<protein>
    <submittedName>
        <fullName evidence="1">Uncharacterized protein</fullName>
    </submittedName>
</protein>
<name>A0A2N0P5D3_9GLOM</name>
<accession>A0A2N0P5D3</accession>
<dbReference type="VEuPathDB" id="FungiDB:RhiirA1_453727"/>
<reference evidence="1 2" key="2">
    <citation type="submission" date="2017-09" db="EMBL/GenBank/DDBJ databases">
        <title>Extensive intraspecific genome diversity in a model arbuscular mycorrhizal fungus.</title>
        <authorList>
            <person name="Chen E.C."/>
            <person name="Morin E."/>
            <person name="Beaudet D."/>
            <person name="Noel J."/>
            <person name="Ndikumana S."/>
            <person name="Charron P."/>
            <person name="St-Onge C."/>
            <person name="Giorgi J."/>
            <person name="Grigoriev I.V."/>
            <person name="Roux C."/>
            <person name="Martin F.M."/>
            <person name="Corradi N."/>
        </authorList>
    </citation>
    <scope>NUCLEOTIDE SEQUENCE [LARGE SCALE GENOMIC DNA]</scope>
    <source>
        <strain evidence="1 2">A5</strain>
    </source>
</reference>
<organism evidence="1 2">
    <name type="scientific">Rhizophagus irregularis</name>
    <dbReference type="NCBI Taxonomy" id="588596"/>
    <lineage>
        <taxon>Eukaryota</taxon>
        <taxon>Fungi</taxon>
        <taxon>Fungi incertae sedis</taxon>
        <taxon>Mucoromycota</taxon>
        <taxon>Glomeromycotina</taxon>
        <taxon>Glomeromycetes</taxon>
        <taxon>Glomerales</taxon>
        <taxon>Glomeraceae</taxon>
        <taxon>Rhizophagus</taxon>
    </lineage>
</organism>
<dbReference type="VEuPathDB" id="FungiDB:RhiirFUN_003612"/>
<dbReference type="VEuPathDB" id="FungiDB:FUN_004685"/>
<reference evidence="1 2" key="1">
    <citation type="submission" date="2016-04" db="EMBL/GenBank/DDBJ databases">
        <title>Genome analyses suggest a sexual origin of heterokaryosis in a supposedly ancient asexual fungus.</title>
        <authorList>
            <person name="Ropars J."/>
            <person name="Sedzielewska K."/>
            <person name="Noel J."/>
            <person name="Charron P."/>
            <person name="Farinelli L."/>
            <person name="Marton T."/>
            <person name="Kruger M."/>
            <person name="Pelin A."/>
            <person name="Brachmann A."/>
            <person name="Corradi N."/>
        </authorList>
    </citation>
    <scope>NUCLEOTIDE SEQUENCE [LARGE SCALE GENOMIC DNA]</scope>
    <source>
        <strain evidence="1 2">A5</strain>
    </source>
</reference>
<evidence type="ECO:0000313" key="1">
    <source>
        <dbReference type="EMBL" id="PKC02029.1"/>
    </source>
</evidence>
<dbReference type="EMBL" id="LLXJ01001469">
    <property type="protein sequence ID" value="PKC02029.1"/>
    <property type="molecule type" value="Genomic_DNA"/>
</dbReference>
<gene>
    <name evidence="1" type="ORF">RhiirA5_425833</name>
</gene>
<dbReference type="Proteomes" id="UP000232722">
    <property type="component" value="Unassembled WGS sequence"/>
</dbReference>
<dbReference type="VEuPathDB" id="FungiDB:FUN_004684"/>
<comment type="caution">
    <text evidence="1">The sequence shown here is derived from an EMBL/GenBank/DDBJ whole genome shotgun (WGS) entry which is preliminary data.</text>
</comment>